<proteinExistence type="predicted"/>
<name>A0A836P5Z2_XANVA</name>
<dbReference type="EMBL" id="AKBN01000133">
    <property type="protein sequence ID" value="KFA03515.1"/>
    <property type="molecule type" value="Genomic_DNA"/>
</dbReference>
<reference evidence="1" key="1">
    <citation type="submission" date="2012-05" db="EMBL/GenBank/DDBJ databases">
        <authorList>
            <person name="Studholme D.J."/>
            <person name="Wasukira A."/>
            <person name="Grant M."/>
        </authorList>
    </citation>
    <scope>NUCLEOTIDE SEQUENCE [LARGE SCALE GENOMIC DNA]</scope>
    <source>
        <strain evidence="1">NCPPB 890</strain>
    </source>
</reference>
<evidence type="ECO:0000313" key="1">
    <source>
        <dbReference type="EMBL" id="KFA03515.1"/>
    </source>
</evidence>
<dbReference type="AlphaFoldDB" id="A0A836P5Z2"/>
<accession>A0A836P5Z2</accession>
<organism evidence="1">
    <name type="scientific">Xanthomonas vasicola pv. vasculorum NCPPB 890</name>
    <dbReference type="NCBI Taxonomy" id="1184265"/>
    <lineage>
        <taxon>Bacteria</taxon>
        <taxon>Pseudomonadati</taxon>
        <taxon>Pseudomonadota</taxon>
        <taxon>Gammaproteobacteria</taxon>
        <taxon>Lysobacterales</taxon>
        <taxon>Lysobacteraceae</taxon>
        <taxon>Xanthomonas</taxon>
    </lineage>
</organism>
<gene>
    <name evidence="1" type="ORF">A11K_0102985</name>
</gene>
<sequence length="66" mass="7308">MDTSELAIFHGLEMSRKAWAYQLCRGAYATAGEIQLHTVFVRPAIHDLTGKLTPVIHLDEGRQGSV</sequence>
<comment type="caution">
    <text evidence="1">The sequence shown here is derived from an EMBL/GenBank/DDBJ whole genome shotgun (WGS) entry which is preliminary data.</text>
</comment>
<protein>
    <submittedName>
        <fullName evidence="1">Uncharacterized protein</fullName>
    </submittedName>
</protein>